<dbReference type="InterPro" id="IPR052716">
    <property type="entry name" value="MOSC_domain"/>
</dbReference>
<dbReference type="GO" id="GO:0003824">
    <property type="term" value="F:catalytic activity"/>
    <property type="evidence" value="ECO:0007669"/>
    <property type="project" value="InterPro"/>
</dbReference>
<organism evidence="2 3">
    <name type="scientific">Halovulum marinum</name>
    <dbReference type="NCBI Taxonomy" id="2662447"/>
    <lineage>
        <taxon>Bacteria</taxon>
        <taxon>Pseudomonadati</taxon>
        <taxon>Pseudomonadota</taxon>
        <taxon>Alphaproteobacteria</taxon>
        <taxon>Rhodobacterales</taxon>
        <taxon>Paracoccaceae</taxon>
        <taxon>Halovulum</taxon>
    </lineage>
</organism>
<dbReference type="PANTHER" id="PTHR36930:SF1">
    <property type="entry name" value="MOSC DOMAIN-CONTAINING PROTEIN"/>
    <property type="match status" value="1"/>
</dbReference>
<name>A0A6L5YVD8_9RHOB</name>
<gene>
    <name evidence="2" type="ORF">GE300_01890</name>
</gene>
<feature type="domain" description="MOSC" evidence="1">
    <location>
        <begin position="30"/>
        <end position="156"/>
    </location>
</feature>
<dbReference type="EMBL" id="WIND01000001">
    <property type="protein sequence ID" value="MSU88366.1"/>
    <property type="molecule type" value="Genomic_DNA"/>
</dbReference>
<dbReference type="Proteomes" id="UP000474957">
    <property type="component" value="Unassembled WGS sequence"/>
</dbReference>
<proteinExistence type="predicted"/>
<dbReference type="SUPFAM" id="SSF50800">
    <property type="entry name" value="PK beta-barrel domain-like"/>
    <property type="match status" value="1"/>
</dbReference>
<accession>A0A6L5YVD8</accession>
<dbReference type="PROSITE" id="PS51340">
    <property type="entry name" value="MOSC"/>
    <property type="match status" value="1"/>
</dbReference>
<keyword evidence="3" id="KW-1185">Reference proteome</keyword>
<evidence type="ECO:0000259" key="1">
    <source>
        <dbReference type="PROSITE" id="PS51340"/>
    </source>
</evidence>
<dbReference type="Gene3D" id="2.40.33.20">
    <property type="entry name" value="PK beta-barrel domain-like"/>
    <property type="match status" value="1"/>
</dbReference>
<dbReference type="InterPro" id="IPR005302">
    <property type="entry name" value="MoCF_Sase_C"/>
</dbReference>
<dbReference type="InterPro" id="IPR011037">
    <property type="entry name" value="Pyrv_Knase-like_insert_dom_sf"/>
</dbReference>
<dbReference type="AlphaFoldDB" id="A0A6L5YVD8"/>
<comment type="caution">
    <text evidence="2">The sequence shown here is derived from an EMBL/GenBank/DDBJ whole genome shotgun (WGS) entry which is preliminary data.</text>
</comment>
<dbReference type="RefSeq" id="WP_154444362.1">
    <property type="nucleotide sequence ID" value="NZ_WIND01000001.1"/>
</dbReference>
<protein>
    <submittedName>
        <fullName evidence="2">MOSC domain-containing protein</fullName>
    </submittedName>
</protein>
<reference evidence="2 3" key="1">
    <citation type="submission" date="2019-10" db="EMBL/GenBank/DDBJ databases">
        <title>Cognatihalovulum marinum gen. nov. sp. nov., a new member of the family Rhodobacteraceae isolated from deep seawater of the Northwest Indian Ocean.</title>
        <authorList>
            <person name="Ruan C."/>
            <person name="Wang J."/>
            <person name="Zheng X."/>
            <person name="Song L."/>
            <person name="Zhu Y."/>
            <person name="Huang Y."/>
            <person name="Lu Z."/>
            <person name="Du W."/>
            <person name="Huang L."/>
            <person name="Dai X."/>
        </authorList>
    </citation>
    <scope>NUCLEOTIDE SEQUENCE [LARGE SCALE GENOMIC DNA]</scope>
    <source>
        <strain evidence="2 3">2CG4</strain>
    </source>
</reference>
<evidence type="ECO:0000313" key="2">
    <source>
        <dbReference type="EMBL" id="MSU88366.1"/>
    </source>
</evidence>
<dbReference type="GO" id="GO:0030151">
    <property type="term" value="F:molybdenum ion binding"/>
    <property type="evidence" value="ECO:0007669"/>
    <property type="project" value="InterPro"/>
</dbReference>
<sequence>MLTVTELTSRAARPGLLVWIGVRPARRAPVQCPSAVEVTESGLAGDHRQRPGKRAITLIQAEHLPVIRALAANDRVVYADLRRNLAVAGINLLALRDRRIRIGELVLAITGPCAPCSRMEEALGHGGYAAVRGHGGMIAEVIRPGRIEVGDRVWPLVDGPHLPDEGC</sequence>
<dbReference type="Pfam" id="PF03473">
    <property type="entry name" value="MOSC"/>
    <property type="match status" value="1"/>
</dbReference>
<dbReference type="GO" id="GO:0030170">
    <property type="term" value="F:pyridoxal phosphate binding"/>
    <property type="evidence" value="ECO:0007669"/>
    <property type="project" value="InterPro"/>
</dbReference>
<evidence type="ECO:0000313" key="3">
    <source>
        <dbReference type="Proteomes" id="UP000474957"/>
    </source>
</evidence>
<dbReference type="PANTHER" id="PTHR36930">
    <property type="entry name" value="METAL-SULFUR CLUSTER BIOSYNTHESIS PROTEINS YUAD-RELATED"/>
    <property type="match status" value="1"/>
</dbReference>